<dbReference type="SUPFAM" id="SSF53720">
    <property type="entry name" value="ALDH-like"/>
    <property type="match status" value="1"/>
</dbReference>
<evidence type="ECO:0000313" key="6">
    <source>
        <dbReference type="EMBL" id="MBU9734984.1"/>
    </source>
</evidence>
<feature type="domain" description="Aldehyde dehydrogenase" evidence="5">
    <location>
        <begin position="12"/>
        <end position="468"/>
    </location>
</feature>
<dbReference type="InterPro" id="IPR015590">
    <property type="entry name" value="Aldehyde_DH_dom"/>
</dbReference>
<dbReference type="EMBL" id="JAHQCW010000001">
    <property type="protein sequence ID" value="MBU9734984.1"/>
    <property type="molecule type" value="Genomic_DNA"/>
</dbReference>
<reference evidence="6" key="1">
    <citation type="submission" date="2021-06" db="EMBL/GenBank/DDBJ databases">
        <title>Description of novel taxa of the family Lachnospiraceae.</title>
        <authorList>
            <person name="Chaplin A.V."/>
            <person name="Sokolova S.R."/>
            <person name="Pikina A.P."/>
            <person name="Korzhanova M."/>
            <person name="Belova V."/>
            <person name="Korostin D."/>
            <person name="Efimov B.A."/>
        </authorList>
    </citation>
    <scope>NUCLEOTIDE SEQUENCE</scope>
    <source>
        <strain evidence="6">ASD5720</strain>
    </source>
</reference>
<dbReference type="PROSITE" id="PS00687">
    <property type="entry name" value="ALDEHYDE_DEHYDR_GLU"/>
    <property type="match status" value="1"/>
</dbReference>
<dbReference type="Proteomes" id="UP000712157">
    <property type="component" value="Unassembled WGS sequence"/>
</dbReference>
<comment type="caution">
    <text evidence="6">The sequence shown here is derived from an EMBL/GenBank/DDBJ whole genome shotgun (WGS) entry which is preliminary data.</text>
</comment>
<dbReference type="InterPro" id="IPR016162">
    <property type="entry name" value="Ald_DH_N"/>
</dbReference>
<dbReference type="Pfam" id="PF00171">
    <property type="entry name" value="Aldedh"/>
    <property type="match status" value="1"/>
</dbReference>
<keyword evidence="7" id="KW-1185">Reference proteome</keyword>
<name>A0A949JUN7_9FIRM</name>
<dbReference type="Gene3D" id="3.40.605.10">
    <property type="entry name" value="Aldehyde Dehydrogenase, Chain A, domain 1"/>
    <property type="match status" value="1"/>
</dbReference>
<evidence type="ECO:0000256" key="2">
    <source>
        <dbReference type="ARBA" id="ARBA00023002"/>
    </source>
</evidence>
<evidence type="ECO:0000256" key="4">
    <source>
        <dbReference type="RuleBase" id="RU003345"/>
    </source>
</evidence>
<evidence type="ECO:0000256" key="1">
    <source>
        <dbReference type="ARBA" id="ARBA00009986"/>
    </source>
</evidence>
<feature type="active site" evidence="3">
    <location>
        <position position="245"/>
    </location>
</feature>
<accession>A0A949JUN7</accession>
<evidence type="ECO:0000313" key="7">
    <source>
        <dbReference type="Proteomes" id="UP000712157"/>
    </source>
</evidence>
<comment type="similarity">
    <text evidence="1 4">Belongs to the aldehyde dehydrogenase family.</text>
</comment>
<dbReference type="PANTHER" id="PTHR43353:SF5">
    <property type="entry name" value="SUCCINATE-SEMIALDEHYDE DEHYDROGENASE, MITOCHONDRIAL"/>
    <property type="match status" value="1"/>
</dbReference>
<gene>
    <name evidence="6" type="ORF">KTH89_00450</name>
</gene>
<evidence type="ECO:0000256" key="3">
    <source>
        <dbReference type="PROSITE-ProRule" id="PRU10007"/>
    </source>
</evidence>
<evidence type="ECO:0000259" key="5">
    <source>
        <dbReference type="Pfam" id="PF00171"/>
    </source>
</evidence>
<dbReference type="GO" id="GO:0016620">
    <property type="term" value="F:oxidoreductase activity, acting on the aldehyde or oxo group of donors, NAD or NADP as acceptor"/>
    <property type="evidence" value="ECO:0007669"/>
    <property type="project" value="InterPro"/>
</dbReference>
<proteinExistence type="inferred from homology"/>
<keyword evidence="2 4" id="KW-0560">Oxidoreductase</keyword>
<dbReference type="InterPro" id="IPR016163">
    <property type="entry name" value="Ald_DH_C"/>
</dbReference>
<dbReference type="AlphaFoldDB" id="A0A949JUN7"/>
<dbReference type="Gene3D" id="3.40.309.10">
    <property type="entry name" value="Aldehyde Dehydrogenase, Chain A, domain 2"/>
    <property type="match status" value="1"/>
</dbReference>
<dbReference type="FunFam" id="3.40.605.10:FF:000007">
    <property type="entry name" value="NAD/NADP-dependent betaine aldehyde dehydrogenase"/>
    <property type="match status" value="1"/>
</dbReference>
<sequence>MKMTINGEKVDSSDQKTMEVWDPAAHAVIDTVPCASTEDLDRALQAAQMGKEIWGDTPVQKRTEILCRAAELIEKEKKELATLLVRETGKIYPQAEEEIDNAVALFSGYAQKVRHIYDSVLPDAEAKSIIMVKREPVGVVACIVPYNFPIDLYSHKVAPALAAGNAVIVKPASDTPLADIYLTDLLIRAGVPAPAIQVVTGKGSVVGNYLAESPLVNAVSLTGSTQAGISVREASAKNLSRVYLELGGNDAMIIFDDVDPKEAAKEAVNGRILNAGQACCSAKRFLVQKGIKDAFIRELSAILSGIKIGDPFDPDTQMGALINETAAVEVERAVRETVAAGAVCVLGGKRFNRNYFEPTILDQVTREMDIARNQEVFGPVFPVIAFDTAEEAIEIANQSHYGLSGGIMCGDLEKAYYIAGKLDTGGVILNGSGLYRTFDMPFGGHKLSGMGNEGFYNTLDEMFKVKSIVFKNFCKSNDVNS</sequence>
<dbReference type="InterPro" id="IPR029510">
    <property type="entry name" value="Ald_DH_CS_GLU"/>
</dbReference>
<dbReference type="RefSeq" id="WP_238720217.1">
    <property type="nucleotide sequence ID" value="NZ_JAHQCW010000001.1"/>
</dbReference>
<protein>
    <submittedName>
        <fullName evidence="6">Aldehyde dehydrogenase family protein</fullName>
    </submittedName>
</protein>
<dbReference type="InterPro" id="IPR050740">
    <property type="entry name" value="Aldehyde_DH_Superfamily"/>
</dbReference>
<organism evidence="6 7">
    <name type="scientific">Diplocloster agilis</name>
    <dbReference type="NCBI Taxonomy" id="2850323"/>
    <lineage>
        <taxon>Bacteria</taxon>
        <taxon>Bacillati</taxon>
        <taxon>Bacillota</taxon>
        <taxon>Clostridia</taxon>
        <taxon>Lachnospirales</taxon>
        <taxon>Lachnospiraceae</taxon>
        <taxon>Diplocloster</taxon>
    </lineage>
</organism>
<dbReference type="PANTHER" id="PTHR43353">
    <property type="entry name" value="SUCCINATE-SEMIALDEHYDE DEHYDROGENASE, MITOCHONDRIAL"/>
    <property type="match status" value="1"/>
</dbReference>
<dbReference type="InterPro" id="IPR016161">
    <property type="entry name" value="Ald_DH/histidinol_DH"/>
</dbReference>